<feature type="chain" id="PRO_5001490382" evidence="1">
    <location>
        <begin position="18"/>
        <end position="85"/>
    </location>
</feature>
<dbReference type="AlphaFoldDB" id="A0A016W9Q4"/>
<protein>
    <submittedName>
        <fullName evidence="2">Uncharacterized protein</fullName>
    </submittedName>
</protein>
<gene>
    <name evidence="2" type="primary">Acey_s0990.g3315</name>
    <name evidence="2" type="ORF">Y032_0990g3315</name>
</gene>
<organism evidence="2 3">
    <name type="scientific">Ancylostoma ceylanicum</name>
    <dbReference type="NCBI Taxonomy" id="53326"/>
    <lineage>
        <taxon>Eukaryota</taxon>
        <taxon>Metazoa</taxon>
        <taxon>Ecdysozoa</taxon>
        <taxon>Nematoda</taxon>
        <taxon>Chromadorea</taxon>
        <taxon>Rhabditida</taxon>
        <taxon>Rhabditina</taxon>
        <taxon>Rhabditomorpha</taxon>
        <taxon>Strongyloidea</taxon>
        <taxon>Ancylostomatidae</taxon>
        <taxon>Ancylostomatinae</taxon>
        <taxon>Ancylostoma</taxon>
    </lineage>
</organism>
<dbReference type="EMBL" id="JARK01000590">
    <property type="protein sequence ID" value="EYC35753.1"/>
    <property type="molecule type" value="Genomic_DNA"/>
</dbReference>
<reference evidence="3" key="1">
    <citation type="journal article" date="2015" name="Nat. Genet.">
        <title>The genome and transcriptome of the zoonotic hookworm Ancylostoma ceylanicum identify infection-specific gene families.</title>
        <authorList>
            <person name="Schwarz E.M."/>
            <person name="Hu Y."/>
            <person name="Antoshechkin I."/>
            <person name="Miller M.M."/>
            <person name="Sternberg P.W."/>
            <person name="Aroian R.V."/>
        </authorList>
    </citation>
    <scope>NUCLEOTIDE SEQUENCE</scope>
    <source>
        <strain evidence="3">HY135</strain>
    </source>
</reference>
<keyword evidence="1" id="KW-0732">Signal</keyword>
<comment type="caution">
    <text evidence="2">The sequence shown here is derived from an EMBL/GenBank/DDBJ whole genome shotgun (WGS) entry which is preliminary data.</text>
</comment>
<accession>A0A016W9Q4</accession>
<evidence type="ECO:0000313" key="3">
    <source>
        <dbReference type="Proteomes" id="UP000024635"/>
    </source>
</evidence>
<keyword evidence="3" id="KW-1185">Reference proteome</keyword>
<name>A0A016W9Q4_9BILA</name>
<sequence>MEFSAILLSTLFPIAFAVCPGTDSLSDSDVQDVLNKYNIWRGEAARGELYTDQRQLPAGENVYKMVGFIRIVGESRSTVRLQRFP</sequence>
<evidence type="ECO:0000256" key="1">
    <source>
        <dbReference type="SAM" id="SignalP"/>
    </source>
</evidence>
<dbReference type="Proteomes" id="UP000024635">
    <property type="component" value="Unassembled WGS sequence"/>
</dbReference>
<evidence type="ECO:0000313" key="2">
    <source>
        <dbReference type="EMBL" id="EYC35753.1"/>
    </source>
</evidence>
<proteinExistence type="predicted"/>
<feature type="signal peptide" evidence="1">
    <location>
        <begin position="1"/>
        <end position="17"/>
    </location>
</feature>